<protein>
    <submittedName>
        <fullName evidence="1">Uncharacterized protein</fullName>
    </submittedName>
</protein>
<dbReference type="RefSeq" id="WP_072442939.1">
    <property type="nucleotide sequence ID" value="NZ_QJJY01000020.1"/>
</dbReference>
<gene>
    <name evidence="1" type="ORF">NA66_102019</name>
</gene>
<accession>A0A318I976</accession>
<name>A0A318I976_BURPY</name>
<evidence type="ECO:0000313" key="1">
    <source>
        <dbReference type="EMBL" id="PXX27573.1"/>
    </source>
</evidence>
<dbReference type="AlphaFoldDB" id="A0A318I976"/>
<proteinExistence type="predicted"/>
<evidence type="ECO:0000313" key="2">
    <source>
        <dbReference type="Proteomes" id="UP000247755"/>
    </source>
</evidence>
<sequence>MPPSLNDQAYKVISEFLGALNSMDKHLLESTFGVTEPILDEICESLDDYFGRKPSISLAPIEVAFSGKKGSRPYIDLFEMDDGQSWGAECILWVDGKAQEPILHVELSGKSDDLNLKYKYIGS</sequence>
<comment type="caution">
    <text evidence="1">The sequence shown here is derived from an EMBL/GenBank/DDBJ whole genome shotgun (WGS) entry which is preliminary data.</text>
</comment>
<reference evidence="1 2" key="1">
    <citation type="submission" date="2018-05" db="EMBL/GenBank/DDBJ databases">
        <title>Comparative genomics of bacterial root endophytes of switchgrass collected from native prairies over two seasons.</title>
        <authorList>
            <person name="Tang Y."/>
        </authorList>
    </citation>
    <scope>NUCLEOTIDE SEQUENCE [LARGE SCALE GENOMIC DNA]</scope>
    <source>
        <strain evidence="1 2">NFIX32</strain>
    </source>
</reference>
<organism evidence="1 2">
    <name type="scientific">Burkholderia pyrrocinia</name>
    <name type="common">Pseudomonas pyrrocinia</name>
    <dbReference type="NCBI Taxonomy" id="60550"/>
    <lineage>
        <taxon>Bacteria</taxon>
        <taxon>Pseudomonadati</taxon>
        <taxon>Pseudomonadota</taxon>
        <taxon>Betaproteobacteria</taxon>
        <taxon>Burkholderiales</taxon>
        <taxon>Burkholderiaceae</taxon>
        <taxon>Burkholderia</taxon>
        <taxon>Burkholderia cepacia complex</taxon>
    </lineage>
</organism>
<dbReference type="Proteomes" id="UP000247755">
    <property type="component" value="Unassembled WGS sequence"/>
</dbReference>
<dbReference type="EMBL" id="QJJY01000020">
    <property type="protein sequence ID" value="PXX27573.1"/>
    <property type="molecule type" value="Genomic_DNA"/>
</dbReference>